<evidence type="ECO:0000256" key="2">
    <source>
        <dbReference type="SAM" id="Phobius"/>
    </source>
</evidence>
<comment type="caution">
    <text evidence="3">The sequence shown here is derived from an EMBL/GenBank/DDBJ whole genome shotgun (WGS) entry which is preliminary data.</text>
</comment>
<accession>A0A9D7XWK3</accession>
<feature type="transmembrane region" description="Helical" evidence="2">
    <location>
        <begin position="117"/>
        <end position="137"/>
    </location>
</feature>
<dbReference type="PANTHER" id="PTHR36840:SF1">
    <property type="entry name" value="BLL5714 PROTEIN"/>
    <property type="match status" value="1"/>
</dbReference>
<reference evidence="3" key="1">
    <citation type="submission" date="2020-10" db="EMBL/GenBank/DDBJ databases">
        <title>Connecting structure to function with the recovery of over 1000 high-quality activated sludge metagenome-assembled genomes encoding full-length rRNA genes using long-read sequencing.</title>
        <authorList>
            <person name="Singleton C.M."/>
            <person name="Petriglieri F."/>
            <person name="Kristensen J.M."/>
            <person name="Kirkegaard R.H."/>
            <person name="Michaelsen T.Y."/>
            <person name="Andersen M.H."/>
            <person name="Karst S.M."/>
            <person name="Dueholm M.S."/>
            <person name="Nielsen P.H."/>
            <person name="Albertsen M."/>
        </authorList>
    </citation>
    <scope>NUCLEOTIDE SEQUENCE</scope>
    <source>
        <strain evidence="3">Ribe_18-Q3-R11-54_MAXAC.001</strain>
    </source>
</reference>
<name>A0A9D7XWK3_9MICO</name>
<evidence type="ECO:0000313" key="3">
    <source>
        <dbReference type="EMBL" id="MBL0002880.1"/>
    </source>
</evidence>
<keyword evidence="2" id="KW-0812">Transmembrane</keyword>
<feature type="transmembrane region" description="Helical" evidence="2">
    <location>
        <begin position="241"/>
        <end position="259"/>
    </location>
</feature>
<dbReference type="AlphaFoldDB" id="A0A9D7XWK3"/>
<keyword evidence="2" id="KW-0472">Membrane</keyword>
<evidence type="ECO:0000313" key="4">
    <source>
        <dbReference type="Proteomes" id="UP000886632"/>
    </source>
</evidence>
<feature type="transmembrane region" description="Helical" evidence="2">
    <location>
        <begin position="212"/>
        <end position="232"/>
    </location>
</feature>
<feature type="transmembrane region" description="Helical" evidence="2">
    <location>
        <begin position="316"/>
        <end position="335"/>
    </location>
</feature>
<feature type="transmembrane region" description="Helical" evidence="2">
    <location>
        <begin position="149"/>
        <end position="169"/>
    </location>
</feature>
<dbReference type="InterPro" id="IPR010640">
    <property type="entry name" value="Low_temperature_requirement_A"/>
</dbReference>
<evidence type="ECO:0000256" key="1">
    <source>
        <dbReference type="SAM" id="MobiDB-lite"/>
    </source>
</evidence>
<dbReference type="PANTHER" id="PTHR36840">
    <property type="entry name" value="BLL5714 PROTEIN"/>
    <property type="match status" value="1"/>
</dbReference>
<organism evidence="3 4">
    <name type="scientific">Candidatus Phosphoribacter hodrii</name>
    <dbReference type="NCBI Taxonomy" id="2953743"/>
    <lineage>
        <taxon>Bacteria</taxon>
        <taxon>Bacillati</taxon>
        <taxon>Actinomycetota</taxon>
        <taxon>Actinomycetes</taxon>
        <taxon>Micrococcales</taxon>
        <taxon>Dermatophilaceae</taxon>
        <taxon>Candidatus Phosphoribacter</taxon>
    </lineage>
</organism>
<dbReference type="Proteomes" id="UP000886632">
    <property type="component" value="Unassembled WGS sequence"/>
</dbReference>
<feature type="transmembrane region" description="Helical" evidence="2">
    <location>
        <begin position="366"/>
        <end position="384"/>
    </location>
</feature>
<proteinExistence type="predicted"/>
<feature type="transmembrane region" description="Helical" evidence="2">
    <location>
        <begin position="284"/>
        <end position="304"/>
    </location>
</feature>
<feature type="transmembrane region" description="Helical" evidence="2">
    <location>
        <begin position="176"/>
        <end position="192"/>
    </location>
</feature>
<feature type="region of interest" description="Disordered" evidence="1">
    <location>
        <begin position="1"/>
        <end position="20"/>
    </location>
</feature>
<feature type="transmembrane region" description="Helical" evidence="2">
    <location>
        <begin position="341"/>
        <end position="359"/>
    </location>
</feature>
<dbReference type="Pfam" id="PF06772">
    <property type="entry name" value="LtrA"/>
    <property type="match status" value="1"/>
</dbReference>
<gene>
    <name evidence="3" type="ORF">IPP00_02410</name>
</gene>
<keyword evidence="2" id="KW-1133">Transmembrane helix</keyword>
<protein>
    <submittedName>
        <fullName evidence="3">Low temperature requirement protein A</fullName>
    </submittedName>
</protein>
<sequence>MTTGNTTPWARPLSGRDPAEAHRASTPLELFFDLTFVVAIASAAAQLHHGLSEGHWNALGGYFFVFFGIWWAWMNYSWFASAYDTDDVVWRVMTLIGMAGMLVLAAGVPRAFNEGQLGVLILGYVIMRVPMVFQWSRAARHDPVRARTARTYATGLAALQFIWVVWALLGQPGGSAFVVALIVCEVFLPPIAERHGTTPWHPEHMVERYSLMTIIVLGEVLLSTTGAIGVILDGGTLSGQLIMTVIGGLLIVFCLWWFYFKHSHAQQLEEDGTRPAFVWGYGHYLLYAAIAAVGAGLGVCIDVLEHVAHVSSRAATLTLGVPVAVALVVTGYMHARDVESWQWAVRAGGTAGAVLIVALAGWEPGLSVLLIGLVLVASLVLYLAQSDPAPA</sequence>
<dbReference type="EMBL" id="JADKGK010000005">
    <property type="protein sequence ID" value="MBL0002880.1"/>
    <property type="molecule type" value="Genomic_DNA"/>
</dbReference>
<feature type="transmembrane region" description="Helical" evidence="2">
    <location>
        <begin position="59"/>
        <end position="76"/>
    </location>
</feature>
<feature type="transmembrane region" description="Helical" evidence="2">
    <location>
        <begin position="88"/>
        <end position="108"/>
    </location>
</feature>